<sequence length="103" mass="11441">MAQHCCTRMQDQVEFICSDHPDLDSCPDSIICYSDKFREYGLRVHDGGSGSVDIAYCPWCGSELPASLRTRWFDELAALGIEDPLAQPVPEAFLSGAWWRAAG</sequence>
<dbReference type="AlphaFoldDB" id="A0A254N4C5"/>
<evidence type="ECO:0000313" key="3">
    <source>
        <dbReference type="Proteomes" id="UP000197446"/>
    </source>
</evidence>
<evidence type="ECO:0000259" key="1">
    <source>
        <dbReference type="Pfam" id="PF22400"/>
    </source>
</evidence>
<accession>A0A254N4C5</accession>
<dbReference type="InterPro" id="IPR053918">
    <property type="entry name" value="DUF6980"/>
</dbReference>
<proteinExistence type="predicted"/>
<dbReference type="Pfam" id="PF22400">
    <property type="entry name" value="DUF6980"/>
    <property type="match status" value="1"/>
</dbReference>
<dbReference type="Proteomes" id="UP000197446">
    <property type="component" value="Unassembled WGS sequence"/>
</dbReference>
<dbReference type="EMBL" id="NISI01000013">
    <property type="protein sequence ID" value="OWR01712.1"/>
    <property type="molecule type" value="Genomic_DNA"/>
</dbReference>
<name>A0A254N4C5_9BURK</name>
<evidence type="ECO:0000313" key="2">
    <source>
        <dbReference type="EMBL" id="OWR01712.1"/>
    </source>
</evidence>
<organism evidence="2 3">
    <name type="scientific">Roseateles puraquae</name>
    <dbReference type="NCBI Taxonomy" id="431059"/>
    <lineage>
        <taxon>Bacteria</taxon>
        <taxon>Pseudomonadati</taxon>
        <taxon>Pseudomonadota</taxon>
        <taxon>Betaproteobacteria</taxon>
        <taxon>Burkholderiales</taxon>
        <taxon>Sphaerotilaceae</taxon>
        <taxon>Roseateles</taxon>
    </lineage>
</organism>
<keyword evidence="3" id="KW-1185">Reference proteome</keyword>
<comment type="caution">
    <text evidence="2">The sequence shown here is derived from an EMBL/GenBank/DDBJ whole genome shotgun (WGS) entry which is preliminary data.</text>
</comment>
<protein>
    <recommendedName>
        <fullName evidence="1">DUF6980 domain-containing protein</fullName>
    </recommendedName>
</protein>
<feature type="domain" description="DUF6980" evidence="1">
    <location>
        <begin position="3"/>
        <end position="100"/>
    </location>
</feature>
<gene>
    <name evidence="2" type="ORF">CDO81_23380</name>
</gene>
<dbReference type="RefSeq" id="WP_088485667.1">
    <property type="nucleotide sequence ID" value="NZ_JBCNLH010000003.1"/>
</dbReference>
<reference evidence="2 3" key="1">
    <citation type="journal article" date="2007" name="Int. J. Syst. Evol. Microbiol.">
        <title>Description of Pelomonas aquatica sp. nov. and Pelomonas puraquae sp. nov., isolated from industrial and haemodialysis water.</title>
        <authorList>
            <person name="Gomila M."/>
            <person name="Bowien B."/>
            <person name="Falsen E."/>
            <person name="Moore E.R."/>
            <person name="Lalucat J."/>
        </authorList>
    </citation>
    <scope>NUCLEOTIDE SEQUENCE [LARGE SCALE GENOMIC DNA]</scope>
    <source>
        <strain evidence="2 3">CCUG 52769</strain>
    </source>
</reference>